<dbReference type="PANTHER" id="PTHR32385">
    <property type="entry name" value="MANNOSYL PHOSPHORYLINOSITOL CERAMIDE SYNTHASE"/>
    <property type="match status" value="1"/>
</dbReference>
<evidence type="ECO:0000256" key="1">
    <source>
        <dbReference type="ARBA" id="ARBA00022679"/>
    </source>
</evidence>
<name>A0A1G9K848_9SPHI</name>
<reference evidence="3" key="1">
    <citation type="submission" date="2016-10" db="EMBL/GenBank/DDBJ databases">
        <authorList>
            <person name="Varghese N."/>
            <person name="Submissions S."/>
        </authorList>
    </citation>
    <scope>NUCLEOTIDE SEQUENCE [LARGE SCALE GENOMIC DNA]</scope>
    <source>
        <strain evidence="3">DSM 19110</strain>
    </source>
</reference>
<evidence type="ECO:0000313" key="3">
    <source>
        <dbReference type="Proteomes" id="UP000183200"/>
    </source>
</evidence>
<dbReference type="AlphaFoldDB" id="A0A1G9K848"/>
<dbReference type="Pfam" id="PF04488">
    <property type="entry name" value="Gly_transf_sug"/>
    <property type="match status" value="1"/>
</dbReference>
<dbReference type="GO" id="GO:0051999">
    <property type="term" value="P:mannosyl-inositol phosphorylceramide biosynthetic process"/>
    <property type="evidence" value="ECO:0007669"/>
    <property type="project" value="TreeGrafter"/>
</dbReference>
<accession>A0A1G9K848</accession>
<dbReference type="InterPro" id="IPR051706">
    <property type="entry name" value="Glycosyltransferase_domain"/>
</dbReference>
<dbReference type="GO" id="GO:0000030">
    <property type="term" value="F:mannosyltransferase activity"/>
    <property type="evidence" value="ECO:0007669"/>
    <property type="project" value="TreeGrafter"/>
</dbReference>
<organism evidence="2 3">
    <name type="scientific">Pedobacter steynii</name>
    <dbReference type="NCBI Taxonomy" id="430522"/>
    <lineage>
        <taxon>Bacteria</taxon>
        <taxon>Pseudomonadati</taxon>
        <taxon>Bacteroidota</taxon>
        <taxon>Sphingobacteriia</taxon>
        <taxon>Sphingobacteriales</taxon>
        <taxon>Sphingobacteriaceae</taxon>
        <taxon>Pedobacter</taxon>
    </lineage>
</organism>
<dbReference type="InterPro" id="IPR007577">
    <property type="entry name" value="GlycoTrfase_DXD_sugar-bd_CS"/>
</dbReference>
<keyword evidence="3" id="KW-1185">Reference proteome</keyword>
<proteinExistence type="predicted"/>
<dbReference type="Gene3D" id="3.90.550.20">
    <property type="match status" value="1"/>
</dbReference>
<dbReference type="EMBL" id="FNGY01000001">
    <property type="protein sequence ID" value="SDL45726.1"/>
    <property type="molecule type" value="Genomic_DNA"/>
</dbReference>
<dbReference type="OrthoDB" id="9802987at2"/>
<dbReference type="GO" id="GO:0016020">
    <property type="term" value="C:membrane"/>
    <property type="evidence" value="ECO:0007669"/>
    <property type="project" value="GOC"/>
</dbReference>
<dbReference type="Proteomes" id="UP000183200">
    <property type="component" value="Unassembled WGS sequence"/>
</dbReference>
<dbReference type="RefSeq" id="WP_074604522.1">
    <property type="nucleotide sequence ID" value="NZ_FNGY01000001.1"/>
</dbReference>
<gene>
    <name evidence="2" type="ORF">SAMN05421820_101494</name>
</gene>
<evidence type="ECO:0000313" key="2">
    <source>
        <dbReference type="EMBL" id="SDL45726.1"/>
    </source>
</evidence>
<protein>
    <submittedName>
        <fullName evidence="2">Glycosyltransferase sugar-binding region containing DXD motif-containing protein</fullName>
    </submittedName>
</protein>
<dbReference type="InterPro" id="IPR029044">
    <property type="entry name" value="Nucleotide-diphossugar_trans"/>
</dbReference>
<dbReference type="PANTHER" id="PTHR32385:SF15">
    <property type="entry name" value="INOSITOL PHOSPHOCERAMIDE MANNOSYLTRANSFERASE 1"/>
    <property type="match status" value="1"/>
</dbReference>
<sequence length="228" mass="26579">MEIPKILHQTWKNEEIPKHLSIMSSTWEEYHPDWQYCFWTDEACLEFISENFPGLLQNYLDFPANIQRADLFRYLVLFKFGGVYVDMDFECFQNLESLLTGDVCTISIEPPAHCAMHKIPDLLCNAFLASIPEHPFIGLLIKESIKPLKPTPNKILDVLNSTGPYMVTRVYQQHRDKLELRIIDPKYVYPLSSEEVDVLLNDEMVPAELQTKLNEAVALHYWLNSWVT</sequence>
<keyword evidence="1 2" id="KW-0808">Transferase</keyword>
<dbReference type="SUPFAM" id="SSF53448">
    <property type="entry name" value="Nucleotide-diphospho-sugar transferases"/>
    <property type="match status" value="1"/>
</dbReference>